<organism evidence="1 2">
    <name type="scientific">Sorghum bicolor</name>
    <name type="common">Sorghum</name>
    <name type="synonym">Sorghum vulgare</name>
    <dbReference type="NCBI Taxonomy" id="4558"/>
    <lineage>
        <taxon>Eukaryota</taxon>
        <taxon>Viridiplantae</taxon>
        <taxon>Streptophyta</taxon>
        <taxon>Embryophyta</taxon>
        <taxon>Tracheophyta</taxon>
        <taxon>Spermatophyta</taxon>
        <taxon>Magnoliopsida</taxon>
        <taxon>Liliopsida</taxon>
        <taxon>Poales</taxon>
        <taxon>Poaceae</taxon>
        <taxon>PACMAD clade</taxon>
        <taxon>Panicoideae</taxon>
        <taxon>Andropogonodae</taxon>
        <taxon>Andropogoneae</taxon>
        <taxon>Sorghinae</taxon>
        <taxon>Sorghum</taxon>
    </lineage>
</organism>
<proteinExistence type="predicted"/>
<gene>
    <name evidence="1" type="ORF">BDA96_03G034700</name>
</gene>
<evidence type="ECO:0000313" key="2">
    <source>
        <dbReference type="Proteomes" id="UP000807115"/>
    </source>
</evidence>
<accession>A0A921RAD0</accession>
<protein>
    <submittedName>
        <fullName evidence="1">Uncharacterized protein</fullName>
    </submittedName>
</protein>
<dbReference type="Proteomes" id="UP000807115">
    <property type="component" value="Chromosome 3"/>
</dbReference>
<evidence type="ECO:0000313" key="1">
    <source>
        <dbReference type="EMBL" id="KAG0536089.1"/>
    </source>
</evidence>
<dbReference type="AlphaFoldDB" id="A0A921RAD0"/>
<reference evidence="1" key="1">
    <citation type="journal article" date="2019" name="BMC Genomics">
        <title>A new reference genome for Sorghum bicolor reveals high levels of sequence similarity between sweet and grain genotypes: implications for the genetics of sugar metabolism.</title>
        <authorList>
            <person name="Cooper E.A."/>
            <person name="Brenton Z.W."/>
            <person name="Flinn B.S."/>
            <person name="Jenkins J."/>
            <person name="Shu S."/>
            <person name="Flowers D."/>
            <person name="Luo F."/>
            <person name="Wang Y."/>
            <person name="Xia P."/>
            <person name="Barry K."/>
            <person name="Daum C."/>
            <person name="Lipzen A."/>
            <person name="Yoshinaga Y."/>
            <person name="Schmutz J."/>
            <person name="Saski C."/>
            <person name="Vermerris W."/>
            <person name="Kresovich S."/>
        </authorList>
    </citation>
    <scope>NUCLEOTIDE SEQUENCE</scope>
</reference>
<comment type="caution">
    <text evidence="1">The sequence shown here is derived from an EMBL/GenBank/DDBJ whole genome shotgun (WGS) entry which is preliminary data.</text>
</comment>
<sequence length="50" mass="5217">MFILFFSANDKQPTPSRSGGSAFRSLASMVTGVVPSTGKNLTIIDLSIGV</sequence>
<name>A0A921RAD0_SORBI</name>
<reference evidence="1" key="2">
    <citation type="submission" date="2020-10" db="EMBL/GenBank/DDBJ databases">
        <authorList>
            <person name="Cooper E.A."/>
            <person name="Brenton Z.W."/>
            <person name="Flinn B.S."/>
            <person name="Jenkins J."/>
            <person name="Shu S."/>
            <person name="Flowers D."/>
            <person name="Luo F."/>
            <person name="Wang Y."/>
            <person name="Xia P."/>
            <person name="Barry K."/>
            <person name="Daum C."/>
            <person name="Lipzen A."/>
            <person name="Yoshinaga Y."/>
            <person name="Schmutz J."/>
            <person name="Saski C."/>
            <person name="Vermerris W."/>
            <person name="Kresovich S."/>
        </authorList>
    </citation>
    <scope>NUCLEOTIDE SEQUENCE</scope>
</reference>
<dbReference type="EMBL" id="CM027682">
    <property type="protein sequence ID" value="KAG0536089.1"/>
    <property type="molecule type" value="Genomic_DNA"/>
</dbReference>